<evidence type="ECO:0000259" key="2">
    <source>
        <dbReference type="Pfam" id="PF00534"/>
    </source>
</evidence>
<dbReference type="Pfam" id="PF13692">
    <property type="entry name" value="Glyco_trans_1_4"/>
    <property type="match status" value="1"/>
</dbReference>
<dbReference type="Pfam" id="PF00534">
    <property type="entry name" value="Glycos_transf_1"/>
    <property type="match status" value="1"/>
</dbReference>
<dbReference type="SMART" id="SM00028">
    <property type="entry name" value="TPR"/>
    <property type="match status" value="2"/>
</dbReference>
<dbReference type="PANTHER" id="PTHR46656">
    <property type="entry name" value="PUTATIVE-RELATED"/>
    <property type="match status" value="1"/>
</dbReference>
<feature type="domain" description="Glycosyl transferase family 1" evidence="2">
    <location>
        <begin position="156"/>
        <end position="287"/>
    </location>
</feature>
<dbReference type="Proteomes" id="UP000245380">
    <property type="component" value="Unassembled WGS sequence"/>
</dbReference>
<dbReference type="OrthoDB" id="440232at2"/>
<comment type="caution">
    <text evidence="3">The sequence shown here is derived from an EMBL/GenBank/DDBJ whole genome shotgun (WGS) entry which is preliminary data.</text>
</comment>
<dbReference type="Gene3D" id="1.25.40.10">
    <property type="entry name" value="Tetratricopeptide repeat domain"/>
    <property type="match status" value="1"/>
</dbReference>
<name>A0A2U3D7N7_SULT2</name>
<gene>
    <name evidence="3" type="ORF">BM613_09300</name>
</gene>
<dbReference type="InterPro" id="IPR001296">
    <property type="entry name" value="Glyco_trans_1"/>
</dbReference>
<dbReference type="RefSeq" id="WP_109430922.1">
    <property type="nucleotide sequence ID" value="NZ_MPDK01000015.1"/>
</dbReference>
<keyword evidence="4" id="KW-1185">Reference proteome</keyword>
<sequence length="1064" mass="122488">MTSIYWEGPMYSSGSLAHVNRELCARLGMHSAIELGIIPDSPDHPEMFKEKNFNQLTSFYYRNLSKVDYHIRQQWPPNFSAPRQGKWVLFQPWEFGYIPKTWVFHALYQIDEIWVNSQYTKKMYTDSGIPDEKIFSFPLGIDTNLYTPSGEHLQLKTEKKFKFLFVGGTIWRKGIDILLQAYINRFTKNDDVCLIIKDYGVHSFYQGQTSQETIQKIQMTPNTPEIIYIKDELSPQQMAALYRTCDVLVHPYRGEGFGLPILEAMSCGIPVIIPDQGPAVEFTNKNCALFVPSKIQTGTEQTDLVSNLKWIEVQPEVLSETLSLALKYQNTLHEMGRNAAQLAHSQFTWEQSADHILKHLESADYSDIPTRFQPKAWYSIGQHHFFNQQWDAAEAAFAKAIEIDAHDVRSAIAHASCLIEIGQLGRAVTELLTLRKQFVPAPYHQEILLLLAKSMTKLQRLQEAKEYCIEALTRSNNEEISLLLREIDSKLADQKKLISSEVHTLVHTNHSQQWIDSRIEKLNRQFLGVYQKGERVLYLNREGLPANHKVISSEVEYHVFNLPNSALDELNNGSISAFLSLIRELFHQFQYQGIIMDKFIETLPVKLASQIFSAIKELAAPNFRLIITYSNVSTLELFGEFWDKESNVRPYTEALLNKLLLHAGFKIKEMSERNREKKENYIIASQYAIPTLWEAPVLNTSGYATGNQKLLEALRAYPLSIQLNLRENDSKPEVYDADFVQYIKALQSNKIIQPIIHYQNVPAYGFVPPNAVISIGRTMFETDRIPEDWVWKCNQLSEIWVPSTFNVETFAKSGVDEKRIKVIPEPFDFDFFTPSKLPLDKKALLPGIKSFIFFSNFTWLYRKGWDVLIRAYVEEFSKYDDVTLLIKTSKMQMNESPENELNKFLKSLGYTRESAPHIAMIDGNLTEEQIRLLYNLSDAFVLPTRGEGWGRPFMEAMAMELPVIGTNWGGNTSFMNKSNSYLIEIEGLEEIGPEMSINFYQGHYWANPSITSTRSAMREVYSNYNTAKNVAINAREDLKNRFDSHSVTRLIVDRIQELVNSYYA</sequence>
<dbReference type="InterPro" id="IPR019734">
    <property type="entry name" value="TPR_rpt"/>
</dbReference>
<evidence type="ECO:0000256" key="1">
    <source>
        <dbReference type="PROSITE-ProRule" id="PRU00339"/>
    </source>
</evidence>
<accession>A0A2U3D7N7</accession>
<dbReference type="EMBL" id="MPDK01000015">
    <property type="protein sequence ID" value="PWI57283.1"/>
    <property type="molecule type" value="Genomic_DNA"/>
</dbReference>
<dbReference type="PROSITE" id="PS50005">
    <property type="entry name" value="TPR"/>
    <property type="match status" value="1"/>
</dbReference>
<dbReference type="AlphaFoldDB" id="A0A2U3D7N7"/>
<reference evidence="3 4" key="1">
    <citation type="submission" date="2016-11" db="EMBL/GenBank/DDBJ databases">
        <title>Comparative genomics of Acidibacillus ferroxidans species.</title>
        <authorList>
            <person name="Oliveira G."/>
            <person name="Nunes G."/>
            <person name="Oliveira R."/>
            <person name="Araujo F."/>
            <person name="Salim A."/>
            <person name="Scholte L."/>
            <person name="Morais D."/>
            <person name="Nancucheo I."/>
            <person name="Johnson D.B."/>
            <person name="Grail B."/>
            <person name="Bittencourt J."/>
            <person name="Valadares R."/>
        </authorList>
    </citation>
    <scope>NUCLEOTIDE SEQUENCE [LARGE SCALE GENOMIC DNA]</scope>
    <source>
        <strain evidence="3 4">Y002</strain>
    </source>
</reference>
<dbReference type="InterPro" id="IPR029063">
    <property type="entry name" value="SAM-dependent_MTases_sf"/>
</dbReference>
<organism evidence="3 4">
    <name type="scientific">Sulfoacidibacillus thermotolerans</name>
    <name type="common">Acidibacillus sulfuroxidans</name>
    <dbReference type="NCBI Taxonomy" id="1765684"/>
    <lineage>
        <taxon>Bacteria</taxon>
        <taxon>Bacillati</taxon>
        <taxon>Bacillota</taxon>
        <taxon>Bacilli</taxon>
        <taxon>Bacillales</taxon>
        <taxon>Alicyclobacillaceae</taxon>
        <taxon>Sulfoacidibacillus</taxon>
    </lineage>
</organism>
<dbReference type="SUPFAM" id="SSF48452">
    <property type="entry name" value="TPR-like"/>
    <property type="match status" value="1"/>
</dbReference>
<feature type="repeat" description="TPR" evidence="1">
    <location>
        <begin position="374"/>
        <end position="407"/>
    </location>
</feature>
<dbReference type="Gene3D" id="3.40.50.150">
    <property type="entry name" value="Vaccinia Virus protein VP39"/>
    <property type="match status" value="1"/>
</dbReference>
<dbReference type="PANTHER" id="PTHR46656:SF3">
    <property type="entry name" value="PUTATIVE-RELATED"/>
    <property type="match status" value="1"/>
</dbReference>
<evidence type="ECO:0000313" key="4">
    <source>
        <dbReference type="Proteomes" id="UP000245380"/>
    </source>
</evidence>
<dbReference type="InterPro" id="IPR011990">
    <property type="entry name" value="TPR-like_helical_dom_sf"/>
</dbReference>
<dbReference type="SUPFAM" id="SSF53756">
    <property type="entry name" value="UDP-Glycosyltransferase/glycogen phosphorylase"/>
    <property type="match status" value="2"/>
</dbReference>
<evidence type="ECO:0000313" key="3">
    <source>
        <dbReference type="EMBL" id="PWI57283.1"/>
    </source>
</evidence>
<dbReference type="CDD" id="cd03801">
    <property type="entry name" value="GT4_PimA-like"/>
    <property type="match status" value="1"/>
</dbReference>
<keyword evidence="1" id="KW-0802">TPR repeat</keyword>
<proteinExistence type="predicted"/>
<protein>
    <recommendedName>
        <fullName evidence="2">Glycosyl transferase family 1 domain-containing protein</fullName>
    </recommendedName>
</protein>
<dbReference type="Gene3D" id="3.40.50.2000">
    <property type="entry name" value="Glycogen Phosphorylase B"/>
    <property type="match status" value="2"/>
</dbReference>
<dbReference type="GO" id="GO:0016757">
    <property type="term" value="F:glycosyltransferase activity"/>
    <property type="evidence" value="ECO:0007669"/>
    <property type="project" value="InterPro"/>
</dbReference>